<evidence type="ECO:0000256" key="17">
    <source>
        <dbReference type="ARBA" id="ARBA00023319"/>
    </source>
</evidence>
<comment type="function">
    <text evidence="18">Receptor for basic fibroblast growth factor.</text>
</comment>
<keyword evidence="9" id="KW-0418">Kinase</keyword>
<keyword evidence="17" id="KW-0393">Immunoglobulin domain</keyword>
<dbReference type="InterPro" id="IPR001245">
    <property type="entry name" value="Ser-Thr/Tyr_kinase_cat_dom"/>
</dbReference>
<dbReference type="PANTHER" id="PTHR24416:SF617">
    <property type="entry name" value="RET ONCOGENE, ISOFORM A"/>
    <property type="match status" value="1"/>
</dbReference>
<evidence type="ECO:0000256" key="16">
    <source>
        <dbReference type="ARBA" id="ARBA00023180"/>
    </source>
</evidence>
<evidence type="ECO:0000256" key="4">
    <source>
        <dbReference type="ARBA" id="ARBA00022679"/>
    </source>
</evidence>
<dbReference type="GO" id="GO:0043235">
    <property type="term" value="C:receptor complex"/>
    <property type="evidence" value="ECO:0007669"/>
    <property type="project" value="TreeGrafter"/>
</dbReference>
<evidence type="ECO:0000256" key="14">
    <source>
        <dbReference type="ARBA" id="ARBA00023157"/>
    </source>
</evidence>
<dbReference type="Gene3D" id="3.30.200.20">
    <property type="entry name" value="Phosphorylase Kinase, domain 1"/>
    <property type="match status" value="1"/>
</dbReference>
<evidence type="ECO:0000256" key="7">
    <source>
        <dbReference type="ARBA" id="ARBA00022737"/>
    </source>
</evidence>
<reference evidence="22" key="1">
    <citation type="submission" date="2023-01" db="EMBL/GenBank/DDBJ databases">
        <title>Genome assembly of the deep-sea coral Lophelia pertusa.</title>
        <authorList>
            <person name="Herrera S."/>
            <person name="Cordes E."/>
        </authorList>
    </citation>
    <scope>NUCLEOTIDE SEQUENCE</scope>
    <source>
        <strain evidence="22">USNM1676648</strain>
        <tissue evidence="22">Polyp</tissue>
    </source>
</reference>
<evidence type="ECO:0000313" key="22">
    <source>
        <dbReference type="EMBL" id="KAJ7358770.1"/>
    </source>
</evidence>
<evidence type="ECO:0000256" key="10">
    <source>
        <dbReference type="ARBA" id="ARBA00022840"/>
    </source>
</evidence>
<evidence type="ECO:0000259" key="21">
    <source>
        <dbReference type="PROSITE" id="PS50011"/>
    </source>
</evidence>
<dbReference type="Pfam" id="PF07714">
    <property type="entry name" value="PK_Tyr_Ser-Thr"/>
    <property type="match status" value="1"/>
</dbReference>
<comment type="caution">
    <text evidence="22">The sequence shown here is derived from an EMBL/GenBank/DDBJ whole genome shotgun (WGS) entry which is preliminary data.</text>
</comment>
<keyword evidence="11" id="KW-1133">Transmembrane helix</keyword>
<evidence type="ECO:0000256" key="9">
    <source>
        <dbReference type="ARBA" id="ARBA00022777"/>
    </source>
</evidence>
<evidence type="ECO:0000256" key="8">
    <source>
        <dbReference type="ARBA" id="ARBA00022741"/>
    </source>
</evidence>
<evidence type="ECO:0000256" key="20">
    <source>
        <dbReference type="SAM" id="MobiDB-lite"/>
    </source>
</evidence>
<evidence type="ECO:0000256" key="11">
    <source>
        <dbReference type="ARBA" id="ARBA00022989"/>
    </source>
</evidence>
<dbReference type="InterPro" id="IPR050122">
    <property type="entry name" value="RTK"/>
</dbReference>
<name>A0A9X0CLX8_9CNID</name>
<evidence type="ECO:0000256" key="13">
    <source>
        <dbReference type="ARBA" id="ARBA00023137"/>
    </source>
</evidence>
<comment type="subcellular location">
    <subcellularLocation>
        <location evidence="1">Membrane</location>
        <topology evidence="1">Single-pass membrane protein</topology>
    </subcellularLocation>
</comment>
<dbReference type="SUPFAM" id="SSF56112">
    <property type="entry name" value="Protein kinase-like (PK-like)"/>
    <property type="match status" value="1"/>
</dbReference>
<keyword evidence="23" id="KW-1185">Reference proteome</keyword>
<accession>A0A9X0CLX8</accession>
<evidence type="ECO:0000256" key="15">
    <source>
        <dbReference type="ARBA" id="ARBA00023170"/>
    </source>
</evidence>
<keyword evidence="15" id="KW-0675">Receptor</keyword>
<dbReference type="Gene3D" id="1.10.510.10">
    <property type="entry name" value="Transferase(Phosphotransferase) domain 1"/>
    <property type="match status" value="1"/>
</dbReference>
<evidence type="ECO:0000256" key="6">
    <source>
        <dbReference type="ARBA" id="ARBA00022729"/>
    </source>
</evidence>
<dbReference type="PROSITE" id="PS00107">
    <property type="entry name" value="PROTEIN_KINASE_ATP"/>
    <property type="match status" value="1"/>
</dbReference>
<feature type="region of interest" description="Disordered" evidence="20">
    <location>
        <begin position="1"/>
        <end position="29"/>
    </location>
</feature>
<keyword evidence="8 19" id="KW-0547">Nucleotide-binding</keyword>
<evidence type="ECO:0000256" key="5">
    <source>
        <dbReference type="ARBA" id="ARBA00022692"/>
    </source>
</evidence>
<dbReference type="OrthoDB" id="5976751at2759"/>
<gene>
    <name evidence="22" type="ORF">OS493_021547</name>
</gene>
<feature type="compositionally biased region" description="Basic and acidic residues" evidence="20">
    <location>
        <begin position="1"/>
        <end position="10"/>
    </location>
</feature>
<dbReference type="InterPro" id="IPR017441">
    <property type="entry name" value="Protein_kinase_ATP_BS"/>
</dbReference>
<keyword evidence="6" id="KW-0732">Signal</keyword>
<evidence type="ECO:0000313" key="23">
    <source>
        <dbReference type="Proteomes" id="UP001163046"/>
    </source>
</evidence>
<dbReference type="GO" id="GO:0004714">
    <property type="term" value="F:transmembrane receptor protein tyrosine kinase activity"/>
    <property type="evidence" value="ECO:0007669"/>
    <property type="project" value="UniProtKB-EC"/>
</dbReference>
<keyword evidence="3" id="KW-0597">Phosphoprotein</keyword>
<dbReference type="GO" id="GO:0007169">
    <property type="term" value="P:cell surface receptor protein tyrosine kinase signaling pathway"/>
    <property type="evidence" value="ECO:0007669"/>
    <property type="project" value="TreeGrafter"/>
</dbReference>
<keyword evidence="4" id="KW-0808">Transferase</keyword>
<keyword evidence="5" id="KW-0812">Transmembrane</keyword>
<feature type="binding site" evidence="19">
    <location>
        <position position="99"/>
    </location>
    <ligand>
        <name>ATP</name>
        <dbReference type="ChEBI" id="CHEBI:30616"/>
    </ligand>
</feature>
<dbReference type="EC" id="2.7.10.1" evidence="2"/>
<dbReference type="GO" id="GO:0005886">
    <property type="term" value="C:plasma membrane"/>
    <property type="evidence" value="ECO:0007669"/>
    <property type="project" value="TreeGrafter"/>
</dbReference>
<keyword evidence="16" id="KW-0325">Glycoprotein</keyword>
<dbReference type="PROSITE" id="PS50011">
    <property type="entry name" value="PROTEIN_KINASE_DOM"/>
    <property type="match status" value="1"/>
</dbReference>
<dbReference type="SMART" id="SM00219">
    <property type="entry name" value="TyrKc"/>
    <property type="match status" value="1"/>
</dbReference>
<dbReference type="GO" id="GO:0005524">
    <property type="term" value="F:ATP binding"/>
    <property type="evidence" value="ECO:0007669"/>
    <property type="project" value="UniProtKB-UniRule"/>
</dbReference>
<evidence type="ECO:0000256" key="12">
    <source>
        <dbReference type="ARBA" id="ARBA00023136"/>
    </source>
</evidence>
<sequence length="261" mass="29164">MEKERKKSTDEEVPMNPVSADTQSQPGAFVPFGRERYAPIPGETPKGACAMQMQASFSWREIPRHLIILGKVLGEGEFGMVVKGELTEDDGHITHCAVKTLKRTATESDFKDLLNELEIMTSVRNHPNLVNLIGACSAGGPLLIVVEFAEYGNLLRHLRDRRKQNYEDMNEYTLDISSAERLRIACDVSNGMKHLATMKCAHRDLAARNVLLGEGMVAKVSDFGLSRDIYTDNVYEKKTGVRRLSNNSVNEGRSGRRLIKQ</sequence>
<feature type="domain" description="Protein kinase" evidence="21">
    <location>
        <begin position="67"/>
        <end position="261"/>
    </location>
</feature>
<dbReference type="InterPro" id="IPR011009">
    <property type="entry name" value="Kinase-like_dom_sf"/>
</dbReference>
<protein>
    <recommendedName>
        <fullName evidence="2">receptor protein-tyrosine kinase</fullName>
        <ecNumber evidence="2">2.7.10.1</ecNumber>
    </recommendedName>
</protein>
<evidence type="ECO:0000256" key="3">
    <source>
        <dbReference type="ARBA" id="ARBA00022553"/>
    </source>
</evidence>
<dbReference type="PANTHER" id="PTHR24416">
    <property type="entry name" value="TYROSINE-PROTEIN KINASE RECEPTOR"/>
    <property type="match status" value="1"/>
</dbReference>
<keyword evidence="13" id="KW-0829">Tyrosine-protein kinase</keyword>
<keyword evidence="10 19" id="KW-0067">ATP-binding</keyword>
<dbReference type="EMBL" id="MU827315">
    <property type="protein sequence ID" value="KAJ7358770.1"/>
    <property type="molecule type" value="Genomic_DNA"/>
</dbReference>
<dbReference type="InterPro" id="IPR000719">
    <property type="entry name" value="Prot_kinase_dom"/>
</dbReference>
<evidence type="ECO:0000256" key="18">
    <source>
        <dbReference type="ARBA" id="ARBA00056965"/>
    </source>
</evidence>
<organism evidence="22 23">
    <name type="scientific">Desmophyllum pertusum</name>
    <dbReference type="NCBI Taxonomy" id="174260"/>
    <lineage>
        <taxon>Eukaryota</taxon>
        <taxon>Metazoa</taxon>
        <taxon>Cnidaria</taxon>
        <taxon>Anthozoa</taxon>
        <taxon>Hexacorallia</taxon>
        <taxon>Scleractinia</taxon>
        <taxon>Caryophylliina</taxon>
        <taxon>Caryophylliidae</taxon>
        <taxon>Desmophyllum</taxon>
    </lineage>
</organism>
<keyword evidence="7" id="KW-0677">Repeat</keyword>
<proteinExistence type="predicted"/>
<dbReference type="AlphaFoldDB" id="A0A9X0CLX8"/>
<evidence type="ECO:0000256" key="1">
    <source>
        <dbReference type="ARBA" id="ARBA00004167"/>
    </source>
</evidence>
<dbReference type="InterPro" id="IPR020635">
    <property type="entry name" value="Tyr_kinase_cat_dom"/>
</dbReference>
<keyword evidence="14" id="KW-1015">Disulfide bond</keyword>
<evidence type="ECO:0000256" key="19">
    <source>
        <dbReference type="PROSITE-ProRule" id="PRU10141"/>
    </source>
</evidence>
<dbReference type="Proteomes" id="UP001163046">
    <property type="component" value="Unassembled WGS sequence"/>
</dbReference>
<dbReference type="FunFam" id="3.30.200.20:FF:000593">
    <property type="entry name" value="Predicted protein"/>
    <property type="match status" value="1"/>
</dbReference>
<evidence type="ECO:0000256" key="2">
    <source>
        <dbReference type="ARBA" id="ARBA00011902"/>
    </source>
</evidence>
<keyword evidence="12" id="KW-0472">Membrane</keyword>